<evidence type="ECO:0000313" key="2">
    <source>
        <dbReference type="Proteomes" id="UP000298030"/>
    </source>
</evidence>
<dbReference type="Proteomes" id="UP000298030">
    <property type="component" value="Unassembled WGS sequence"/>
</dbReference>
<organism evidence="1 2">
    <name type="scientific">Coprinellus micaceus</name>
    <name type="common">Glistening ink-cap mushroom</name>
    <name type="synonym">Coprinus micaceus</name>
    <dbReference type="NCBI Taxonomy" id="71717"/>
    <lineage>
        <taxon>Eukaryota</taxon>
        <taxon>Fungi</taxon>
        <taxon>Dikarya</taxon>
        <taxon>Basidiomycota</taxon>
        <taxon>Agaricomycotina</taxon>
        <taxon>Agaricomycetes</taxon>
        <taxon>Agaricomycetidae</taxon>
        <taxon>Agaricales</taxon>
        <taxon>Agaricineae</taxon>
        <taxon>Psathyrellaceae</taxon>
        <taxon>Coprinellus</taxon>
    </lineage>
</organism>
<dbReference type="AlphaFoldDB" id="A0A4Y7STG2"/>
<evidence type="ECO:0000313" key="1">
    <source>
        <dbReference type="EMBL" id="TEB24894.1"/>
    </source>
</evidence>
<protein>
    <recommendedName>
        <fullName evidence="3">BTB domain-containing protein</fullName>
    </recommendedName>
</protein>
<evidence type="ECO:0008006" key="3">
    <source>
        <dbReference type="Google" id="ProtNLM"/>
    </source>
</evidence>
<name>A0A4Y7STG2_COPMI</name>
<dbReference type="EMBL" id="QPFP01000062">
    <property type="protein sequence ID" value="TEB24894.1"/>
    <property type="molecule type" value="Genomic_DNA"/>
</dbReference>
<dbReference type="OrthoDB" id="2593747at2759"/>
<accession>A0A4Y7STG2</accession>
<keyword evidence="2" id="KW-1185">Reference proteome</keyword>
<gene>
    <name evidence="1" type="ORF">FA13DRAFT_1738909</name>
</gene>
<sequence length="197" mass="21416">RNDFEALLKILYPTTEDLISGKFSLTKEEWIGVLKLARAWEMQKFAHLSDESMELSKVEKVNLGREHGVASWLLEGVTSLVERDPDISADDLEASVGIRTAFKIVSLQALSENSGPISTVLVNGTLYPSFPLSALCCQNQKCSGRIISADGLACHSCSKSIGPTTDAPSYAMPLVRKATTRASNPFSILWVGVSVRV</sequence>
<feature type="non-terminal residue" evidence="1">
    <location>
        <position position="1"/>
    </location>
</feature>
<reference evidence="1 2" key="1">
    <citation type="journal article" date="2019" name="Nat. Ecol. Evol.">
        <title>Megaphylogeny resolves global patterns of mushroom evolution.</title>
        <authorList>
            <person name="Varga T."/>
            <person name="Krizsan K."/>
            <person name="Foldi C."/>
            <person name="Dima B."/>
            <person name="Sanchez-Garcia M."/>
            <person name="Sanchez-Ramirez S."/>
            <person name="Szollosi G.J."/>
            <person name="Szarkandi J.G."/>
            <person name="Papp V."/>
            <person name="Albert L."/>
            <person name="Andreopoulos W."/>
            <person name="Angelini C."/>
            <person name="Antonin V."/>
            <person name="Barry K.W."/>
            <person name="Bougher N.L."/>
            <person name="Buchanan P."/>
            <person name="Buyck B."/>
            <person name="Bense V."/>
            <person name="Catcheside P."/>
            <person name="Chovatia M."/>
            <person name="Cooper J."/>
            <person name="Damon W."/>
            <person name="Desjardin D."/>
            <person name="Finy P."/>
            <person name="Geml J."/>
            <person name="Haridas S."/>
            <person name="Hughes K."/>
            <person name="Justo A."/>
            <person name="Karasinski D."/>
            <person name="Kautmanova I."/>
            <person name="Kiss B."/>
            <person name="Kocsube S."/>
            <person name="Kotiranta H."/>
            <person name="LaButti K.M."/>
            <person name="Lechner B.E."/>
            <person name="Liimatainen K."/>
            <person name="Lipzen A."/>
            <person name="Lukacs Z."/>
            <person name="Mihaltcheva S."/>
            <person name="Morgado L.N."/>
            <person name="Niskanen T."/>
            <person name="Noordeloos M.E."/>
            <person name="Ohm R.A."/>
            <person name="Ortiz-Santana B."/>
            <person name="Ovrebo C."/>
            <person name="Racz N."/>
            <person name="Riley R."/>
            <person name="Savchenko A."/>
            <person name="Shiryaev A."/>
            <person name="Soop K."/>
            <person name="Spirin V."/>
            <person name="Szebenyi C."/>
            <person name="Tomsovsky M."/>
            <person name="Tulloss R.E."/>
            <person name="Uehling J."/>
            <person name="Grigoriev I.V."/>
            <person name="Vagvolgyi C."/>
            <person name="Papp T."/>
            <person name="Martin F.M."/>
            <person name="Miettinen O."/>
            <person name="Hibbett D.S."/>
            <person name="Nagy L.G."/>
        </authorList>
    </citation>
    <scope>NUCLEOTIDE SEQUENCE [LARGE SCALE GENOMIC DNA]</scope>
    <source>
        <strain evidence="1 2">FP101781</strain>
    </source>
</reference>
<proteinExistence type="predicted"/>
<comment type="caution">
    <text evidence="1">The sequence shown here is derived from an EMBL/GenBank/DDBJ whole genome shotgun (WGS) entry which is preliminary data.</text>
</comment>